<comment type="caution">
    <text evidence="2">The sequence shown here is derived from an EMBL/GenBank/DDBJ whole genome shotgun (WGS) entry which is preliminary data.</text>
</comment>
<sequence length="57" mass="6815">MPPYGHPNYDFPEYEEGYEIDKEEAGVDQVTLWYLVVLVSMLLIWMIIFFCLRILTL</sequence>
<proteinExistence type="predicted"/>
<dbReference type="OrthoDB" id="7390946at2759"/>
<keyword evidence="1" id="KW-0812">Transmembrane</keyword>
<dbReference type="AlphaFoldDB" id="A0A8S4QBY6"/>
<feature type="non-terminal residue" evidence="2">
    <location>
        <position position="57"/>
    </location>
</feature>
<evidence type="ECO:0000313" key="2">
    <source>
        <dbReference type="EMBL" id="CAH2208204.1"/>
    </source>
</evidence>
<dbReference type="EMBL" id="CAKXAJ010002642">
    <property type="protein sequence ID" value="CAH2208204.1"/>
    <property type="molecule type" value="Genomic_DNA"/>
</dbReference>
<evidence type="ECO:0000256" key="1">
    <source>
        <dbReference type="SAM" id="Phobius"/>
    </source>
</evidence>
<keyword evidence="3" id="KW-1185">Reference proteome</keyword>
<feature type="transmembrane region" description="Helical" evidence="1">
    <location>
        <begin position="32"/>
        <end position="55"/>
    </location>
</feature>
<organism evidence="2 3">
    <name type="scientific">Pararge aegeria aegeria</name>
    <dbReference type="NCBI Taxonomy" id="348720"/>
    <lineage>
        <taxon>Eukaryota</taxon>
        <taxon>Metazoa</taxon>
        <taxon>Ecdysozoa</taxon>
        <taxon>Arthropoda</taxon>
        <taxon>Hexapoda</taxon>
        <taxon>Insecta</taxon>
        <taxon>Pterygota</taxon>
        <taxon>Neoptera</taxon>
        <taxon>Endopterygota</taxon>
        <taxon>Lepidoptera</taxon>
        <taxon>Glossata</taxon>
        <taxon>Ditrysia</taxon>
        <taxon>Papilionoidea</taxon>
        <taxon>Nymphalidae</taxon>
        <taxon>Satyrinae</taxon>
        <taxon>Satyrini</taxon>
        <taxon>Parargina</taxon>
        <taxon>Pararge</taxon>
    </lineage>
</organism>
<evidence type="ECO:0000313" key="3">
    <source>
        <dbReference type="Proteomes" id="UP000838756"/>
    </source>
</evidence>
<dbReference type="Proteomes" id="UP000838756">
    <property type="component" value="Unassembled WGS sequence"/>
</dbReference>
<name>A0A8S4QBY6_9NEOP</name>
<gene>
    <name evidence="2" type="primary">jg19120</name>
    <name evidence="2" type="ORF">PAEG_LOCUS820</name>
</gene>
<keyword evidence="1" id="KW-0472">Membrane</keyword>
<accession>A0A8S4QBY6</accession>
<feature type="non-terminal residue" evidence="2">
    <location>
        <position position="1"/>
    </location>
</feature>
<reference evidence="2" key="1">
    <citation type="submission" date="2022-03" db="EMBL/GenBank/DDBJ databases">
        <authorList>
            <person name="Lindestad O."/>
        </authorList>
    </citation>
    <scope>NUCLEOTIDE SEQUENCE</scope>
</reference>
<protein>
    <submittedName>
        <fullName evidence="2">Jg19120 protein</fullName>
    </submittedName>
</protein>
<keyword evidence="1" id="KW-1133">Transmembrane helix</keyword>